<reference evidence="3 4" key="1">
    <citation type="submission" date="2015-09" db="EMBL/GenBank/DDBJ databases">
        <authorList>
            <consortium name="Pathogen Informatics"/>
        </authorList>
    </citation>
    <scope>NUCLEOTIDE SEQUENCE [LARGE SCALE GENOMIC DNA]</scope>
    <source>
        <strain evidence="3 4">2789STDY5834957</strain>
    </source>
</reference>
<dbReference type="InterPro" id="IPR000424">
    <property type="entry name" value="Primosome_PriB/ssb"/>
</dbReference>
<name>A0A174W1D0_9FIRM</name>
<evidence type="ECO:0000256" key="1">
    <source>
        <dbReference type="ARBA" id="ARBA00023125"/>
    </source>
</evidence>
<sequence>MAKKYVYSCIDRANITGTVDAVEENTPFITDKFVNLIVYTSRKEPSTAKDRINVVVNKKLLGNITEGSCVKIAGAIQTKTVNGHLYIYIFAYDITEVEAGTAMDTDQLKFEGYLCKKPVLRKTPFSNRTVCDCVLAINDRGMSYYVPCICWSKNAKKMAQSAVGDKFYVSGRLQSREYVKNEKTYVINEVSVYHIDEFSFDSEDD</sequence>
<dbReference type="Gene3D" id="2.40.50.140">
    <property type="entry name" value="Nucleic acid-binding proteins"/>
    <property type="match status" value="1"/>
</dbReference>
<dbReference type="EMBL" id="CZBP01000039">
    <property type="protein sequence ID" value="CUQ38010.1"/>
    <property type="molecule type" value="Genomic_DNA"/>
</dbReference>
<dbReference type="RefSeq" id="WP_055060546.1">
    <property type="nucleotide sequence ID" value="NZ_CZBP01000039.1"/>
</dbReference>
<evidence type="ECO:0000313" key="3">
    <source>
        <dbReference type="EMBL" id="CUQ38010.1"/>
    </source>
</evidence>
<protein>
    <submittedName>
        <fullName evidence="3">Single-stranded DNA-binding protein</fullName>
    </submittedName>
</protein>
<accession>A0A174W1D0</accession>
<proteinExistence type="predicted"/>
<dbReference type="Proteomes" id="UP000095762">
    <property type="component" value="Unassembled WGS sequence"/>
</dbReference>
<evidence type="ECO:0000313" key="4">
    <source>
        <dbReference type="Proteomes" id="UP000095762"/>
    </source>
</evidence>
<dbReference type="GO" id="GO:0003697">
    <property type="term" value="F:single-stranded DNA binding"/>
    <property type="evidence" value="ECO:0007669"/>
    <property type="project" value="InterPro"/>
</dbReference>
<dbReference type="Pfam" id="PF00436">
    <property type="entry name" value="SSB"/>
    <property type="match status" value="1"/>
</dbReference>
<dbReference type="InterPro" id="IPR012340">
    <property type="entry name" value="NA-bd_OB-fold"/>
</dbReference>
<dbReference type="SUPFAM" id="SSF50249">
    <property type="entry name" value="Nucleic acid-binding proteins"/>
    <property type="match status" value="1"/>
</dbReference>
<gene>
    <name evidence="3" type="ORF">ERS852569_03502</name>
</gene>
<dbReference type="CDD" id="cd04496">
    <property type="entry name" value="SSB_OBF"/>
    <property type="match status" value="1"/>
</dbReference>
<dbReference type="AlphaFoldDB" id="A0A174W1D0"/>
<dbReference type="PROSITE" id="PS50935">
    <property type="entry name" value="SSB"/>
    <property type="match status" value="1"/>
</dbReference>
<evidence type="ECO:0000256" key="2">
    <source>
        <dbReference type="PROSITE-ProRule" id="PRU00252"/>
    </source>
</evidence>
<keyword evidence="1 2" id="KW-0238">DNA-binding</keyword>
<organism evidence="3 4">
    <name type="scientific">Blautia obeum</name>
    <dbReference type="NCBI Taxonomy" id="40520"/>
    <lineage>
        <taxon>Bacteria</taxon>
        <taxon>Bacillati</taxon>
        <taxon>Bacillota</taxon>
        <taxon>Clostridia</taxon>
        <taxon>Lachnospirales</taxon>
        <taxon>Lachnospiraceae</taxon>
        <taxon>Blautia</taxon>
    </lineage>
</organism>